<gene>
    <name evidence="1" type="ORF">EOD43_23230</name>
</gene>
<accession>A0A437LV40</accession>
<dbReference type="OrthoDB" id="8437764at2"/>
<comment type="caution">
    <text evidence="1">The sequence shown here is derived from an EMBL/GenBank/DDBJ whole genome shotgun (WGS) entry which is preliminary data.</text>
</comment>
<organism evidence="1 2">
    <name type="scientific">Sphingomonas crocodyli</name>
    <dbReference type="NCBI Taxonomy" id="1979270"/>
    <lineage>
        <taxon>Bacteria</taxon>
        <taxon>Pseudomonadati</taxon>
        <taxon>Pseudomonadota</taxon>
        <taxon>Alphaproteobacteria</taxon>
        <taxon>Sphingomonadales</taxon>
        <taxon>Sphingomonadaceae</taxon>
        <taxon>Sphingomonas</taxon>
    </lineage>
</organism>
<reference evidence="1 2" key="1">
    <citation type="submission" date="2019-01" db="EMBL/GenBank/DDBJ databases">
        <authorList>
            <person name="Chen W.-M."/>
        </authorList>
    </citation>
    <scope>NUCLEOTIDE SEQUENCE [LARGE SCALE GENOMIC DNA]</scope>
    <source>
        <strain evidence="1 2">CCP-7</strain>
    </source>
</reference>
<proteinExistence type="predicted"/>
<sequence>MAESDPEAIFEGHRSRFIKILEPLFLPDDPVSNDIIRYFASLLRVLGMEDKGWDPHAESRNILNDLNRLMKLELPEDRFPDGWTMWRLGLLLYSHIVEMDAPYEVIMNLLRFRLGKGYSPNPYFDFLTAKEQKNFDKNGIRTGRKIELIKQFSKDAGLAVGELYDEFYNSRLRNAVQHSDFILADDGFRSRSGISGTKAFKLTYDELDTLITKAKAFIAAFFQLEVDARLVWGARKGQAIPYDSHYKGLMEVLVDDLDMMCGFAVHWPNNSQSMYRRTETGVEMVNCMVDVKQATVELWVDLYAEKPGTFSPLVEEGVDPVYTPLDKSDVRPTWPKA</sequence>
<dbReference type="AlphaFoldDB" id="A0A437LV40"/>
<name>A0A437LV40_9SPHN</name>
<evidence type="ECO:0000313" key="2">
    <source>
        <dbReference type="Proteomes" id="UP000282971"/>
    </source>
</evidence>
<dbReference type="RefSeq" id="WP_127746816.1">
    <property type="nucleotide sequence ID" value="NZ_SACN01000006.1"/>
</dbReference>
<protein>
    <submittedName>
        <fullName evidence="1">Uncharacterized protein</fullName>
    </submittedName>
</protein>
<keyword evidence="2" id="KW-1185">Reference proteome</keyword>
<dbReference type="Proteomes" id="UP000282971">
    <property type="component" value="Unassembled WGS sequence"/>
</dbReference>
<evidence type="ECO:0000313" key="1">
    <source>
        <dbReference type="EMBL" id="RVT89226.1"/>
    </source>
</evidence>
<dbReference type="EMBL" id="SACN01000006">
    <property type="protein sequence ID" value="RVT89226.1"/>
    <property type="molecule type" value="Genomic_DNA"/>
</dbReference>